<organism evidence="3 4">
    <name type="scientific">Micromonospora sonneratiae</name>
    <dbReference type="NCBI Taxonomy" id="1184706"/>
    <lineage>
        <taxon>Bacteria</taxon>
        <taxon>Bacillati</taxon>
        <taxon>Actinomycetota</taxon>
        <taxon>Actinomycetes</taxon>
        <taxon>Micromonosporales</taxon>
        <taxon>Micromonosporaceae</taxon>
        <taxon>Micromonospora</taxon>
    </lineage>
</organism>
<keyword evidence="2" id="KW-0812">Transmembrane</keyword>
<keyword evidence="2" id="KW-1133">Transmembrane helix</keyword>
<sequence>MKSRLGVLLFGIGVLFLAAAVGLAFFVAPAVTKLPYDLTACEPGGNQPKNREGCLKASVAEAKDATFLQIKENSEIRRGDLRSTTEVVPNVRLTADKLPKNLQGEAVVWDVYGTVQWTNEASTPVISQYSTELALDRVSAAAANWDGQWLQESDVPSKVTYEGQTYKFPFRTEKKDYKYFDRDLRRALPIRYKGTEKIKGVEAYRFEQVIPEEALNLGPDRISVLVNAFAKGATTGKVTYRNTRTVWVEPVSGNYVKVREQQHKEFVPDVGPTTVLLDADFVYTDDTITNSVKKAKETRTQLQLVGLYGPLGLGVLGIVALVVGLLFVIRNGGGGTSPRHASGKVDAAESGTGSASSDATTLVDLPASPTEKTVPDQRRGAAGAEGPAK</sequence>
<evidence type="ECO:0000313" key="3">
    <source>
        <dbReference type="EMBL" id="MFD1323144.1"/>
    </source>
</evidence>
<gene>
    <name evidence="3" type="ORF">ACFQ4H_18810</name>
</gene>
<feature type="region of interest" description="Disordered" evidence="1">
    <location>
        <begin position="335"/>
        <end position="389"/>
    </location>
</feature>
<reference evidence="4" key="1">
    <citation type="journal article" date="2019" name="Int. J. Syst. Evol. Microbiol.">
        <title>The Global Catalogue of Microorganisms (GCM) 10K type strain sequencing project: providing services to taxonomists for standard genome sequencing and annotation.</title>
        <authorList>
            <consortium name="The Broad Institute Genomics Platform"/>
            <consortium name="The Broad Institute Genome Sequencing Center for Infectious Disease"/>
            <person name="Wu L."/>
            <person name="Ma J."/>
        </authorList>
    </citation>
    <scope>NUCLEOTIDE SEQUENCE [LARGE SCALE GENOMIC DNA]</scope>
    <source>
        <strain evidence="4">JCM 31037</strain>
    </source>
</reference>
<evidence type="ECO:0000256" key="2">
    <source>
        <dbReference type="SAM" id="Phobius"/>
    </source>
</evidence>
<feature type="compositionally biased region" description="Low complexity" evidence="1">
    <location>
        <begin position="348"/>
        <end position="361"/>
    </location>
</feature>
<proteinExistence type="predicted"/>
<dbReference type="EMBL" id="JBHTMP010000028">
    <property type="protein sequence ID" value="MFD1323144.1"/>
    <property type="molecule type" value="Genomic_DNA"/>
</dbReference>
<accession>A0ABW3YIN0</accession>
<comment type="caution">
    <text evidence="3">The sequence shown here is derived from an EMBL/GenBank/DDBJ whole genome shotgun (WGS) entry which is preliminary data.</text>
</comment>
<evidence type="ECO:0000256" key="1">
    <source>
        <dbReference type="SAM" id="MobiDB-lite"/>
    </source>
</evidence>
<dbReference type="RefSeq" id="WP_377572295.1">
    <property type="nucleotide sequence ID" value="NZ_JBHTMP010000028.1"/>
</dbReference>
<evidence type="ECO:0000313" key="4">
    <source>
        <dbReference type="Proteomes" id="UP001597260"/>
    </source>
</evidence>
<dbReference type="InterPro" id="IPR021424">
    <property type="entry name" value="PorA"/>
</dbReference>
<protein>
    <submittedName>
        <fullName evidence="3">DUF3068 domain-containing protein</fullName>
    </submittedName>
</protein>
<keyword evidence="2" id="KW-0472">Membrane</keyword>
<dbReference type="Proteomes" id="UP001597260">
    <property type="component" value="Unassembled WGS sequence"/>
</dbReference>
<feature type="transmembrane region" description="Helical" evidence="2">
    <location>
        <begin position="307"/>
        <end position="329"/>
    </location>
</feature>
<name>A0ABW3YIN0_9ACTN</name>
<keyword evidence="4" id="KW-1185">Reference proteome</keyword>
<dbReference type="Pfam" id="PF11271">
    <property type="entry name" value="PorA"/>
    <property type="match status" value="1"/>
</dbReference>